<dbReference type="InterPro" id="IPR056789">
    <property type="entry name" value="LRR_R13L1-DRL21"/>
</dbReference>
<reference evidence="3 4" key="1">
    <citation type="journal article" date="2021" name="Hortic Res">
        <title>Chromosome-scale assembly of the Dendrobium chrysotoxum genome enhances the understanding of orchid evolution.</title>
        <authorList>
            <person name="Zhang Y."/>
            <person name="Zhang G.Q."/>
            <person name="Zhang D."/>
            <person name="Liu X.D."/>
            <person name="Xu X.Y."/>
            <person name="Sun W.H."/>
            <person name="Yu X."/>
            <person name="Zhu X."/>
            <person name="Wang Z.W."/>
            <person name="Zhao X."/>
            <person name="Zhong W.Y."/>
            <person name="Chen H."/>
            <person name="Yin W.L."/>
            <person name="Huang T."/>
            <person name="Niu S.C."/>
            <person name="Liu Z.J."/>
        </authorList>
    </citation>
    <scope>NUCLEOTIDE SEQUENCE [LARGE SCALE GENOMIC DNA]</scope>
    <source>
        <strain evidence="3">Lindl</strain>
    </source>
</reference>
<feature type="compositionally biased region" description="Polar residues" evidence="1">
    <location>
        <begin position="163"/>
        <end position="177"/>
    </location>
</feature>
<keyword evidence="4" id="KW-1185">Reference proteome</keyword>
<comment type="caution">
    <text evidence="3">The sequence shown here is derived from an EMBL/GenBank/DDBJ whole genome shotgun (WGS) entry which is preliminary data.</text>
</comment>
<evidence type="ECO:0000259" key="2">
    <source>
        <dbReference type="Pfam" id="PF25019"/>
    </source>
</evidence>
<accession>A0AAV7G4Q2</accession>
<organism evidence="3 4">
    <name type="scientific">Dendrobium chrysotoxum</name>
    <name type="common">Orchid</name>
    <dbReference type="NCBI Taxonomy" id="161865"/>
    <lineage>
        <taxon>Eukaryota</taxon>
        <taxon>Viridiplantae</taxon>
        <taxon>Streptophyta</taxon>
        <taxon>Embryophyta</taxon>
        <taxon>Tracheophyta</taxon>
        <taxon>Spermatophyta</taxon>
        <taxon>Magnoliopsida</taxon>
        <taxon>Liliopsida</taxon>
        <taxon>Asparagales</taxon>
        <taxon>Orchidaceae</taxon>
        <taxon>Epidendroideae</taxon>
        <taxon>Malaxideae</taxon>
        <taxon>Dendrobiinae</taxon>
        <taxon>Dendrobium</taxon>
    </lineage>
</organism>
<dbReference type="AlphaFoldDB" id="A0AAV7G4Q2"/>
<sequence length="177" mass="19993">MGARFAIWMDNVMPILNLEKIKMTSCLEWETIPPFEQLPFLKSLKLDVVARTATIPTNGENSERLARRLHHAGVPTHRAHLLVHRPTTTAKNPHKRISIFERLSRPEIPTAKRVVTDRRISVVTANTTSLPTGLPIPRKNDAEASSSGGRFTIRQRRKKNAEMQLSSNNSLSTHSIY</sequence>
<proteinExistence type="predicted"/>
<dbReference type="Proteomes" id="UP000775213">
    <property type="component" value="Unassembled WGS sequence"/>
</dbReference>
<dbReference type="Pfam" id="PF25019">
    <property type="entry name" value="LRR_R13L1-DRL21"/>
    <property type="match status" value="1"/>
</dbReference>
<evidence type="ECO:0000313" key="3">
    <source>
        <dbReference type="EMBL" id="KAH0451381.1"/>
    </source>
</evidence>
<feature type="region of interest" description="Disordered" evidence="1">
    <location>
        <begin position="131"/>
        <end position="177"/>
    </location>
</feature>
<name>A0AAV7G4Q2_DENCH</name>
<dbReference type="EMBL" id="JAGFBR010000017">
    <property type="protein sequence ID" value="KAH0451381.1"/>
    <property type="molecule type" value="Genomic_DNA"/>
</dbReference>
<evidence type="ECO:0000313" key="4">
    <source>
        <dbReference type="Proteomes" id="UP000775213"/>
    </source>
</evidence>
<protein>
    <recommendedName>
        <fullName evidence="2">R13L1/DRL21-like LRR repeat region domain-containing protein</fullName>
    </recommendedName>
</protein>
<feature type="domain" description="R13L1/DRL21-like LRR repeat region" evidence="2">
    <location>
        <begin position="2"/>
        <end position="47"/>
    </location>
</feature>
<gene>
    <name evidence="3" type="ORF">IEQ34_018680</name>
</gene>
<evidence type="ECO:0000256" key="1">
    <source>
        <dbReference type="SAM" id="MobiDB-lite"/>
    </source>
</evidence>